<protein>
    <submittedName>
        <fullName evidence="4">Uncharacterized protein</fullName>
    </submittedName>
</protein>
<accession>A0A319EAR3</accession>
<dbReference type="PROSITE" id="PS51977">
    <property type="entry name" value="WGR"/>
    <property type="match status" value="1"/>
</dbReference>
<evidence type="ECO:0000313" key="4">
    <source>
        <dbReference type="EMBL" id="PYI06891.1"/>
    </source>
</evidence>
<dbReference type="Proteomes" id="UP000248423">
    <property type="component" value="Unassembled WGS sequence"/>
</dbReference>
<dbReference type="SUPFAM" id="SSF52113">
    <property type="entry name" value="BRCT domain"/>
    <property type="match status" value="1"/>
</dbReference>
<feature type="region of interest" description="Disordered" evidence="1">
    <location>
        <begin position="279"/>
        <end position="339"/>
    </location>
</feature>
<evidence type="ECO:0000313" key="5">
    <source>
        <dbReference type="Proteomes" id="UP000248423"/>
    </source>
</evidence>
<proteinExistence type="predicted"/>
<feature type="compositionally biased region" description="Basic and acidic residues" evidence="1">
    <location>
        <begin position="104"/>
        <end position="136"/>
    </location>
</feature>
<dbReference type="PANTHER" id="PTHR47667">
    <property type="entry name" value="REGULATOR OF TY1 TRANSPOSITION PROTEIN 107"/>
    <property type="match status" value="1"/>
</dbReference>
<keyword evidence="5" id="KW-1185">Reference proteome</keyword>
<dbReference type="VEuPathDB" id="FungiDB:BO78DRAFT_444784"/>
<feature type="compositionally biased region" description="Basic and acidic residues" evidence="1">
    <location>
        <begin position="287"/>
        <end position="316"/>
    </location>
</feature>
<dbReference type="Pfam" id="PF00533">
    <property type="entry name" value="BRCT"/>
    <property type="match status" value="1"/>
</dbReference>
<gene>
    <name evidence="4" type="ORF">BO78DRAFT_444784</name>
</gene>
<feature type="region of interest" description="Disordered" evidence="1">
    <location>
        <begin position="104"/>
        <end position="143"/>
    </location>
</feature>
<dbReference type="CDD" id="cd00027">
    <property type="entry name" value="BRCT"/>
    <property type="match status" value="1"/>
</dbReference>
<dbReference type="OrthoDB" id="342264at2759"/>
<dbReference type="Gene3D" id="3.40.50.10190">
    <property type="entry name" value="BRCT domain"/>
    <property type="match status" value="1"/>
</dbReference>
<dbReference type="InterPro" id="IPR036930">
    <property type="entry name" value="WGR_dom_sf"/>
</dbReference>
<organism evidence="4 5">
    <name type="scientific">Aspergillus sclerotiicarbonarius (strain CBS 121057 / IBT 28362)</name>
    <dbReference type="NCBI Taxonomy" id="1448318"/>
    <lineage>
        <taxon>Eukaryota</taxon>
        <taxon>Fungi</taxon>
        <taxon>Dikarya</taxon>
        <taxon>Ascomycota</taxon>
        <taxon>Pezizomycotina</taxon>
        <taxon>Eurotiomycetes</taxon>
        <taxon>Eurotiomycetidae</taxon>
        <taxon>Eurotiales</taxon>
        <taxon>Aspergillaceae</taxon>
        <taxon>Aspergillus</taxon>
        <taxon>Aspergillus subgen. Circumdati</taxon>
    </lineage>
</organism>
<reference evidence="4 5" key="1">
    <citation type="submission" date="2018-02" db="EMBL/GenBank/DDBJ databases">
        <title>The genomes of Aspergillus section Nigri reveals drivers in fungal speciation.</title>
        <authorList>
            <consortium name="DOE Joint Genome Institute"/>
            <person name="Vesth T.C."/>
            <person name="Nybo J."/>
            <person name="Theobald S."/>
            <person name="Brandl J."/>
            <person name="Frisvad J.C."/>
            <person name="Nielsen K.F."/>
            <person name="Lyhne E.K."/>
            <person name="Kogle M.E."/>
            <person name="Kuo A."/>
            <person name="Riley R."/>
            <person name="Clum A."/>
            <person name="Nolan M."/>
            <person name="Lipzen A."/>
            <person name="Salamov A."/>
            <person name="Henrissat B."/>
            <person name="Wiebenga A."/>
            <person name="De vries R.P."/>
            <person name="Grigoriev I.V."/>
            <person name="Mortensen U.H."/>
            <person name="Andersen M.R."/>
            <person name="Baker S.E."/>
        </authorList>
    </citation>
    <scope>NUCLEOTIDE SEQUENCE [LARGE SCALE GENOMIC DNA]</scope>
    <source>
        <strain evidence="4 5">CBS 121057</strain>
    </source>
</reference>
<dbReference type="PANTHER" id="PTHR47667:SF1">
    <property type="entry name" value="REGULATOR OF TY1 TRANSPOSITION PROTEIN 107"/>
    <property type="match status" value="1"/>
</dbReference>
<dbReference type="Pfam" id="PF05406">
    <property type="entry name" value="WGR"/>
    <property type="match status" value="1"/>
</dbReference>
<dbReference type="InterPro" id="IPR001357">
    <property type="entry name" value="BRCT_dom"/>
</dbReference>
<dbReference type="PROSITE" id="PS50172">
    <property type="entry name" value="BRCT"/>
    <property type="match status" value="1"/>
</dbReference>
<evidence type="ECO:0000256" key="1">
    <source>
        <dbReference type="SAM" id="MobiDB-lite"/>
    </source>
</evidence>
<dbReference type="EMBL" id="KZ826346">
    <property type="protein sequence ID" value="PYI06891.1"/>
    <property type="molecule type" value="Genomic_DNA"/>
</dbReference>
<evidence type="ECO:0000259" key="2">
    <source>
        <dbReference type="PROSITE" id="PS50172"/>
    </source>
</evidence>
<feature type="domain" description="BRCT" evidence="2">
    <location>
        <begin position="1"/>
        <end position="93"/>
    </location>
</feature>
<dbReference type="InterPro" id="IPR053036">
    <property type="entry name" value="CellCycle_DNARepair_Reg"/>
</dbReference>
<dbReference type="STRING" id="1448318.A0A319EAR3"/>
<name>A0A319EAR3_ASPSB</name>
<sequence>MDKTFKNIHASSIGRFDSNSDKIPQWIRANGGQYSKDVSEEITHLIATKEAFKNDVEAVRKAKRFKNIKIVSFDWLEDSLLSKNRRPKREKEYLWENILRDERKRNKKKGNDKAGQRQNGEDRKKRAGKPKNEDPFRKKRRGVKAGTAVYKEARVTYSATLARFMLMRNSREKYMIKIYESNKEPHIYATHLEYSRIGKQQSELLTPLKADRDTAVKAFKTLFKDKTGVDWEERLDGVFPPSKRDADGDLLPPHEGWFYYEDQGGLISSFLREEVVETPGDGSMIGKPDHPVDLQGIKDESGQYEDGERSDGDLRSAYDLTGSDIEILSPPAQEKTPFG</sequence>
<feature type="domain" description="WGR" evidence="3">
    <location>
        <begin position="146"/>
        <end position="244"/>
    </location>
</feature>
<dbReference type="InterPro" id="IPR008893">
    <property type="entry name" value="WGR_domain"/>
</dbReference>
<dbReference type="AlphaFoldDB" id="A0A319EAR3"/>
<dbReference type="SUPFAM" id="SSF142921">
    <property type="entry name" value="WGR domain-like"/>
    <property type="match status" value="1"/>
</dbReference>
<dbReference type="InterPro" id="IPR036420">
    <property type="entry name" value="BRCT_dom_sf"/>
</dbReference>
<evidence type="ECO:0000259" key="3">
    <source>
        <dbReference type="PROSITE" id="PS51977"/>
    </source>
</evidence>